<gene>
    <name evidence="2" type="ORF">HC248_01929</name>
</gene>
<protein>
    <submittedName>
        <fullName evidence="2">Uncharacterized protein</fullName>
    </submittedName>
</protein>
<evidence type="ECO:0000313" key="3">
    <source>
        <dbReference type="Proteomes" id="UP000502041"/>
    </source>
</evidence>
<dbReference type="KEGG" id="pvac:HC248_01929"/>
<dbReference type="Proteomes" id="UP000502041">
    <property type="component" value="Chromosome"/>
</dbReference>
<dbReference type="AlphaFoldDB" id="A0A6H2H9R7"/>
<proteinExistence type="predicted"/>
<feature type="region of interest" description="Disordered" evidence="1">
    <location>
        <begin position="1"/>
        <end position="23"/>
    </location>
</feature>
<sequence>MRDCGKHSNRKNQGDPQRDKHDEEREIALALLPLQSNMQYLFASTIHPENHMDAGGFRKQSFMQSTFSQENRCPAVGGAVNNLDYLEVVHVFIRRKNSGCKAVYQNGKTL</sequence>
<dbReference type="EMBL" id="CP051461">
    <property type="protein sequence ID" value="QJC56621.1"/>
    <property type="molecule type" value="Genomic_DNA"/>
</dbReference>
<accession>A0A6H2H9R7</accession>
<organism evidence="2 3">
    <name type="scientific">Polaromonas vacuolata</name>
    <dbReference type="NCBI Taxonomy" id="37448"/>
    <lineage>
        <taxon>Bacteria</taxon>
        <taxon>Pseudomonadati</taxon>
        <taxon>Pseudomonadota</taxon>
        <taxon>Betaproteobacteria</taxon>
        <taxon>Burkholderiales</taxon>
        <taxon>Comamonadaceae</taxon>
        <taxon>Polaromonas</taxon>
    </lineage>
</organism>
<evidence type="ECO:0000313" key="2">
    <source>
        <dbReference type="EMBL" id="QJC56621.1"/>
    </source>
</evidence>
<name>A0A6H2H9R7_9BURK</name>
<keyword evidence="3" id="KW-1185">Reference proteome</keyword>
<evidence type="ECO:0000256" key="1">
    <source>
        <dbReference type="SAM" id="MobiDB-lite"/>
    </source>
</evidence>
<reference evidence="2 3" key="1">
    <citation type="submission" date="2020-04" db="EMBL/GenBank/DDBJ databases">
        <title>Complete genome of a Psychrophilic, Marine, Gas Vacuolate Bacterium Polaromonas vacuolata KCTC 22033T.</title>
        <authorList>
            <person name="Hwang K."/>
            <person name="Kim K.M."/>
        </authorList>
    </citation>
    <scope>NUCLEOTIDE SEQUENCE [LARGE SCALE GENOMIC DNA]</scope>
    <source>
        <strain evidence="2 3">KCTC 22033</strain>
    </source>
</reference>